<dbReference type="GO" id="GO:0009254">
    <property type="term" value="P:peptidoglycan turnover"/>
    <property type="evidence" value="ECO:0007669"/>
    <property type="project" value="TreeGrafter"/>
</dbReference>
<dbReference type="PANTHER" id="PTHR30417">
    <property type="entry name" value="N-ACETYLMURAMOYL-L-ALANINE AMIDASE AMID"/>
    <property type="match status" value="1"/>
</dbReference>
<dbReference type="InterPro" id="IPR023346">
    <property type="entry name" value="Lysozyme-like_dom_sf"/>
</dbReference>
<feature type="domain" description="N-acetylmuramoyl-L-alanine amidase" evidence="5">
    <location>
        <begin position="228"/>
        <end position="356"/>
    </location>
</feature>
<evidence type="ECO:0000256" key="3">
    <source>
        <dbReference type="ARBA" id="ARBA00022801"/>
    </source>
</evidence>
<dbReference type="FunFam" id="3.40.80.10:FF:000006">
    <property type="entry name" value="N-acetylmuramoyl-L-alanine amidase"/>
    <property type="match status" value="1"/>
</dbReference>
<dbReference type="SUPFAM" id="SSF53955">
    <property type="entry name" value="Lysozyme-like"/>
    <property type="match status" value="1"/>
</dbReference>
<evidence type="ECO:0000256" key="1">
    <source>
        <dbReference type="ARBA" id="ARBA00001561"/>
    </source>
</evidence>
<dbReference type="EC" id="3.5.1.28" evidence="2"/>
<comment type="catalytic activity">
    <reaction evidence="1">
        <text>Hydrolyzes the link between N-acetylmuramoyl residues and L-amino acid residues in certain cell-wall glycopeptides.</text>
        <dbReference type="EC" id="3.5.1.28"/>
    </reaction>
</comment>
<evidence type="ECO:0000259" key="5">
    <source>
        <dbReference type="SMART" id="SM00644"/>
    </source>
</evidence>
<accession>A0A6L9SAD0</accession>
<evidence type="ECO:0000313" key="7">
    <source>
        <dbReference type="Proteomes" id="UP000475214"/>
    </source>
</evidence>
<dbReference type="EMBL" id="JAAGOA010000013">
    <property type="protein sequence ID" value="NEE02206.1"/>
    <property type="molecule type" value="Genomic_DNA"/>
</dbReference>
<dbReference type="CDD" id="cd06583">
    <property type="entry name" value="PGRP"/>
    <property type="match status" value="1"/>
</dbReference>
<dbReference type="InterPro" id="IPR006311">
    <property type="entry name" value="TAT_signal"/>
</dbReference>
<dbReference type="InterPro" id="IPR033803">
    <property type="entry name" value="CBD-like_Golvesin-Xly"/>
</dbReference>
<reference evidence="6 7" key="1">
    <citation type="submission" date="2020-02" db="EMBL/GenBank/DDBJ databases">
        <authorList>
            <person name="Li X.-J."/>
            <person name="Han X.-M."/>
        </authorList>
    </citation>
    <scope>NUCLEOTIDE SEQUENCE [LARGE SCALE GENOMIC DNA]</scope>
    <source>
        <strain evidence="6 7">CCTCC AB 2017055</strain>
    </source>
</reference>
<sequence>MSAVPPSTPSATTFPTLSRRRALALGGGALLGAVVAGSGVLPAQARTASALDRAFDQAASRHGVPRDLLVAVGYAETRLTSHDGPSQSKGYGLMHLVDNSFHHTLVEAAELTKHSPRKLRTNEAANIDGAAAVLRAYADDAGLSAGTRKDLGAWYPIVARYSGAGDSYVAGLYADGVYEALWNGVNASGVALDANPVEPDRSVATRDVGVMTDDYPPALWVAAHSSNYTSSNRPSSYPINYVVIHMMQGTYAGSISWFQNPSANVSAHYCIRSSDGQVTQMVRHKDYAWHAGNSSINRQSIGIEHEGYFDQASWYTEAMYRSSAALTRHVCDTYGIPKTRQRIIGHNEASSTPCPGQIWDWTRYMGYVTEDTGGGDPVWDVVVDAPSSDVTAGSSWEQSSWSGQKYGDAYLFNTPEPISDPVWYRADLPESGTYRVEVWYPSDTGYNDSTPYVVVTSSGNQTVRVNQRAGGGGWRAIGTFTMSGGARDVVGVSRWTSGSGYLIADAVRLSLLK</sequence>
<evidence type="ECO:0000256" key="2">
    <source>
        <dbReference type="ARBA" id="ARBA00011901"/>
    </source>
</evidence>
<name>A0A6L9SAD0_9ACTN</name>
<evidence type="ECO:0000256" key="4">
    <source>
        <dbReference type="ARBA" id="ARBA00023316"/>
    </source>
</evidence>
<dbReference type="InterPro" id="IPR036505">
    <property type="entry name" value="Amidase/PGRP_sf"/>
</dbReference>
<dbReference type="Pfam" id="PF25275">
    <property type="entry name" value="Golvesin_C"/>
    <property type="match status" value="1"/>
</dbReference>
<keyword evidence="4" id="KW-0961">Cell wall biogenesis/degradation</keyword>
<dbReference type="SMART" id="SM00644">
    <property type="entry name" value="Ami_2"/>
    <property type="match status" value="1"/>
</dbReference>
<keyword evidence="7" id="KW-1185">Reference proteome</keyword>
<dbReference type="GO" id="GO:0071555">
    <property type="term" value="P:cell wall organization"/>
    <property type="evidence" value="ECO:0007669"/>
    <property type="project" value="UniProtKB-KW"/>
</dbReference>
<dbReference type="RefSeq" id="WP_163740556.1">
    <property type="nucleotide sequence ID" value="NZ_JAAGOA010000013.1"/>
</dbReference>
<gene>
    <name evidence="6" type="ORF">G1H10_18685</name>
</gene>
<dbReference type="GO" id="GO:0008745">
    <property type="term" value="F:N-acetylmuramoyl-L-alanine amidase activity"/>
    <property type="evidence" value="ECO:0007669"/>
    <property type="project" value="UniProtKB-EC"/>
</dbReference>
<dbReference type="CDD" id="cd14488">
    <property type="entry name" value="CBM6-CBM35-CBM36_like_2"/>
    <property type="match status" value="1"/>
</dbReference>
<dbReference type="InterPro" id="IPR051206">
    <property type="entry name" value="NAMLAA_amidase_2"/>
</dbReference>
<dbReference type="AlphaFoldDB" id="A0A6L9SAD0"/>
<proteinExistence type="predicted"/>
<dbReference type="PANTHER" id="PTHR30417:SF1">
    <property type="entry name" value="N-ACETYLMURAMOYL-L-ALANINE AMIDASE AMID"/>
    <property type="match status" value="1"/>
</dbReference>
<dbReference type="Proteomes" id="UP000475214">
    <property type="component" value="Unassembled WGS sequence"/>
</dbReference>
<dbReference type="Pfam" id="PF01510">
    <property type="entry name" value="Amidase_2"/>
    <property type="match status" value="1"/>
</dbReference>
<protein>
    <recommendedName>
        <fullName evidence="2">N-acetylmuramoyl-L-alanine amidase</fullName>
        <ecNumber evidence="2">3.5.1.28</ecNumber>
    </recommendedName>
</protein>
<evidence type="ECO:0000313" key="6">
    <source>
        <dbReference type="EMBL" id="NEE02206.1"/>
    </source>
</evidence>
<dbReference type="Gene3D" id="3.40.80.10">
    <property type="entry name" value="Peptidoglycan recognition protein-like"/>
    <property type="match status" value="1"/>
</dbReference>
<dbReference type="SUPFAM" id="SSF55846">
    <property type="entry name" value="N-acetylmuramoyl-L-alanine amidase-like"/>
    <property type="match status" value="1"/>
</dbReference>
<keyword evidence="3" id="KW-0378">Hydrolase</keyword>
<dbReference type="GO" id="GO:0009253">
    <property type="term" value="P:peptidoglycan catabolic process"/>
    <property type="evidence" value="ECO:0007669"/>
    <property type="project" value="InterPro"/>
</dbReference>
<dbReference type="PROSITE" id="PS51318">
    <property type="entry name" value="TAT"/>
    <property type="match status" value="1"/>
</dbReference>
<organism evidence="6 7">
    <name type="scientific">Phytoactinopolyspora halotolerans</name>
    <dbReference type="NCBI Taxonomy" id="1981512"/>
    <lineage>
        <taxon>Bacteria</taxon>
        <taxon>Bacillati</taxon>
        <taxon>Actinomycetota</taxon>
        <taxon>Actinomycetes</taxon>
        <taxon>Jiangellales</taxon>
        <taxon>Jiangellaceae</taxon>
        <taxon>Phytoactinopolyspora</taxon>
    </lineage>
</organism>
<comment type="caution">
    <text evidence="6">The sequence shown here is derived from an EMBL/GenBank/DDBJ whole genome shotgun (WGS) entry which is preliminary data.</text>
</comment>
<dbReference type="InterPro" id="IPR002502">
    <property type="entry name" value="Amidase_domain"/>
</dbReference>
<dbReference type="Gene3D" id="1.10.530.10">
    <property type="match status" value="1"/>
</dbReference>